<evidence type="ECO:0000256" key="2">
    <source>
        <dbReference type="ARBA" id="ARBA00004123"/>
    </source>
</evidence>
<dbReference type="GO" id="GO:0046872">
    <property type="term" value="F:metal ion binding"/>
    <property type="evidence" value="ECO:0007669"/>
    <property type="project" value="UniProtKB-KW"/>
</dbReference>
<protein>
    <recommendedName>
        <fullName evidence="13">DDE Tnp4 domain-containing protein</fullName>
    </recommendedName>
</protein>
<keyword evidence="6" id="KW-0378">Hydrolase</keyword>
<comment type="caution">
    <text evidence="11">The sequence shown here is derived from an EMBL/GenBank/DDBJ whole genome shotgun (WGS) entry which is preliminary data.</text>
</comment>
<dbReference type="GO" id="GO:0016787">
    <property type="term" value="F:hydrolase activity"/>
    <property type="evidence" value="ECO:0007669"/>
    <property type="project" value="UniProtKB-KW"/>
</dbReference>
<keyword evidence="4" id="KW-0540">Nuclease</keyword>
<dbReference type="GO" id="GO:0004518">
    <property type="term" value="F:nuclease activity"/>
    <property type="evidence" value="ECO:0007669"/>
    <property type="project" value="UniProtKB-KW"/>
</dbReference>
<feature type="region of interest" description="Disordered" evidence="8">
    <location>
        <begin position="546"/>
        <end position="569"/>
    </location>
</feature>
<evidence type="ECO:0000313" key="11">
    <source>
        <dbReference type="EMBL" id="KAG5554044.1"/>
    </source>
</evidence>
<sequence length="569" mass="65746">MDPSRGNYFGNNNENAGVGNNFFGRYADFPNDQHIYAYNNYYNTADNAAMLGNGIERMSLQNPTDSSNANQGVWYGSGTSNQWAQVSSEESQYGGPYDGTRYATCNRDTPSTSQMHSDEAYPMGNTCLVAEEVNKAELDEEEDNEEESEEDNEEESDEDNKEESDEEEEDEEESDEESNEESDNEEESDEEEGSKNNDFTNVVHQRDLNVIQSLMEEVNENRPNKKKIPYLTSANNGLEWVMSALNSKNHRKCPEVFRMKKEVFGMLCNEMVNKYGFQTGTKRVVSVIESLAMFLSLLRGQTLKQIQEQFQRGQATCSRQINKVLKCMLKLAADEIKPKMDYNDPHPYLQARPQYRHFKDCIGAMDGTHVFCKPQPKDVKKFWGRKGGHTTNIIVVCDFDLCFTFASPGWEGAMHDYLIFKECVHGKGKKKFPRPPEGKYYLVDGGYPNAKGYMAPYKGHMYHLEDFRRRVKRQLGDIEYFNRWHSSLRSVIERTFGVWKNRWRMMKIPIYYPLARHKKYVLASMAIHNFIIRNCPDDEVLQEALRDDENYDNDDNPDTDPQYAEMEAA</sequence>
<proteinExistence type="inferred from homology"/>
<feature type="domain" description="DDE Tnp4" evidence="9">
    <location>
        <begin position="365"/>
        <end position="529"/>
    </location>
</feature>
<evidence type="ECO:0000256" key="8">
    <source>
        <dbReference type="SAM" id="MobiDB-lite"/>
    </source>
</evidence>
<dbReference type="EMBL" id="JACTNZ010000004">
    <property type="protein sequence ID" value="KAG5554044.1"/>
    <property type="molecule type" value="Genomic_DNA"/>
</dbReference>
<dbReference type="Pfam" id="PF26138">
    <property type="entry name" value="DUF8040"/>
    <property type="match status" value="1"/>
</dbReference>
<comment type="subcellular location">
    <subcellularLocation>
        <location evidence="2">Nucleus</location>
    </subcellularLocation>
</comment>
<dbReference type="PANTHER" id="PTHR22930:SF221">
    <property type="entry name" value="NUCLEASE HARBI1"/>
    <property type="match status" value="1"/>
</dbReference>
<feature type="compositionally biased region" description="Acidic residues" evidence="8">
    <location>
        <begin position="138"/>
        <end position="192"/>
    </location>
</feature>
<name>A0AAV6KP52_9ERIC</name>
<evidence type="ECO:0000256" key="5">
    <source>
        <dbReference type="ARBA" id="ARBA00022723"/>
    </source>
</evidence>
<evidence type="ECO:0000256" key="7">
    <source>
        <dbReference type="ARBA" id="ARBA00023242"/>
    </source>
</evidence>
<dbReference type="InterPro" id="IPR058353">
    <property type="entry name" value="DUF8040"/>
</dbReference>
<feature type="domain" description="DUF8040" evidence="10">
    <location>
        <begin position="232"/>
        <end position="329"/>
    </location>
</feature>
<evidence type="ECO:0000256" key="4">
    <source>
        <dbReference type="ARBA" id="ARBA00022722"/>
    </source>
</evidence>
<evidence type="ECO:0000259" key="9">
    <source>
        <dbReference type="Pfam" id="PF13359"/>
    </source>
</evidence>
<evidence type="ECO:0000256" key="1">
    <source>
        <dbReference type="ARBA" id="ARBA00001968"/>
    </source>
</evidence>
<dbReference type="InterPro" id="IPR045249">
    <property type="entry name" value="HARBI1-like"/>
</dbReference>
<accession>A0AAV6KP52</accession>
<evidence type="ECO:0000256" key="3">
    <source>
        <dbReference type="ARBA" id="ARBA00006958"/>
    </source>
</evidence>
<keyword evidence="12" id="KW-1185">Reference proteome</keyword>
<feature type="compositionally biased region" description="Acidic residues" evidence="8">
    <location>
        <begin position="549"/>
        <end position="558"/>
    </location>
</feature>
<organism evidence="11 12">
    <name type="scientific">Rhododendron griersonianum</name>
    <dbReference type="NCBI Taxonomy" id="479676"/>
    <lineage>
        <taxon>Eukaryota</taxon>
        <taxon>Viridiplantae</taxon>
        <taxon>Streptophyta</taxon>
        <taxon>Embryophyta</taxon>
        <taxon>Tracheophyta</taxon>
        <taxon>Spermatophyta</taxon>
        <taxon>Magnoliopsida</taxon>
        <taxon>eudicotyledons</taxon>
        <taxon>Gunneridae</taxon>
        <taxon>Pentapetalae</taxon>
        <taxon>asterids</taxon>
        <taxon>Ericales</taxon>
        <taxon>Ericaceae</taxon>
        <taxon>Ericoideae</taxon>
        <taxon>Rhodoreae</taxon>
        <taxon>Rhododendron</taxon>
    </lineage>
</organism>
<dbReference type="PANTHER" id="PTHR22930">
    <property type="match status" value="1"/>
</dbReference>
<gene>
    <name evidence="11" type="ORF">RHGRI_011795</name>
</gene>
<dbReference type="AlphaFoldDB" id="A0AAV6KP52"/>
<dbReference type="Pfam" id="PF13359">
    <property type="entry name" value="DDE_Tnp_4"/>
    <property type="match status" value="1"/>
</dbReference>
<evidence type="ECO:0000313" key="12">
    <source>
        <dbReference type="Proteomes" id="UP000823749"/>
    </source>
</evidence>
<evidence type="ECO:0008006" key="13">
    <source>
        <dbReference type="Google" id="ProtNLM"/>
    </source>
</evidence>
<reference evidence="11" key="1">
    <citation type="submission" date="2020-08" db="EMBL/GenBank/DDBJ databases">
        <title>Plant Genome Project.</title>
        <authorList>
            <person name="Zhang R.-G."/>
        </authorList>
    </citation>
    <scope>NUCLEOTIDE SEQUENCE</scope>
    <source>
        <strain evidence="11">WSP0</strain>
        <tissue evidence="11">Leaf</tissue>
    </source>
</reference>
<comment type="cofactor">
    <cofactor evidence="1">
        <name>a divalent metal cation</name>
        <dbReference type="ChEBI" id="CHEBI:60240"/>
    </cofactor>
</comment>
<dbReference type="InterPro" id="IPR027806">
    <property type="entry name" value="HARBI1_dom"/>
</dbReference>
<evidence type="ECO:0000259" key="10">
    <source>
        <dbReference type="Pfam" id="PF26138"/>
    </source>
</evidence>
<keyword evidence="7" id="KW-0539">Nucleus</keyword>
<evidence type="ECO:0000256" key="6">
    <source>
        <dbReference type="ARBA" id="ARBA00022801"/>
    </source>
</evidence>
<keyword evidence="5" id="KW-0479">Metal-binding</keyword>
<comment type="similarity">
    <text evidence="3">Belongs to the HARBI1 family.</text>
</comment>
<feature type="region of interest" description="Disordered" evidence="8">
    <location>
        <begin position="136"/>
        <end position="203"/>
    </location>
</feature>
<dbReference type="GO" id="GO:0005634">
    <property type="term" value="C:nucleus"/>
    <property type="evidence" value="ECO:0007669"/>
    <property type="project" value="UniProtKB-SubCell"/>
</dbReference>
<dbReference type="Proteomes" id="UP000823749">
    <property type="component" value="Chromosome 4"/>
</dbReference>